<protein>
    <recommendedName>
        <fullName evidence="1">Zinc finger CHC2-type domain-containing protein</fullName>
    </recommendedName>
</protein>
<dbReference type="AlphaFoldDB" id="A0A7C3SNJ4"/>
<gene>
    <name evidence="2" type="ORF">ENV35_01405</name>
</gene>
<comment type="caution">
    <text evidence="2">The sequence shown here is derived from an EMBL/GenBank/DDBJ whole genome shotgun (WGS) entry which is preliminary data.</text>
</comment>
<dbReference type="Gene3D" id="3.90.580.10">
    <property type="entry name" value="Zinc finger, CHC2-type domain"/>
    <property type="match status" value="1"/>
</dbReference>
<dbReference type="GO" id="GO:0003677">
    <property type="term" value="F:DNA binding"/>
    <property type="evidence" value="ECO:0007669"/>
    <property type="project" value="InterPro"/>
</dbReference>
<name>A0A7C3SNJ4_9BACT</name>
<proteinExistence type="predicted"/>
<dbReference type="GO" id="GO:0008270">
    <property type="term" value="F:zinc ion binding"/>
    <property type="evidence" value="ECO:0007669"/>
    <property type="project" value="InterPro"/>
</dbReference>
<dbReference type="GO" id="GO:0006260">
    <property type="term" value="P:DNA replication"/>
    <property type="evidence" value="ECO:0007669"/>
    <property type="project" value="InterPro"/>
</dbReference>
<sequence length="163" mass="19169">MSINIDIINILNKYNISYRENSYSDEIDILCPFHDDHHFGNAKINKKTGLFNCFSCGKGGGIVRFVALLEGITDREAFLLLKGNNNYDLNTLQKKIDFYKREQVKKDNRNLSQRILYKILNNLPIVPIDSTNYWLYICNCILSYNFSEEELLQIYNEFLHQKK</sequence>
<organism evidence="2">
    <name type="scientific">Dictyoglomus turgidum</name>
    <dbReference type="NCBI Taxonomy" id="513050"/>
    <lineage>
        <taxon>Bacteria</taxon>
        <taxon>Pseudomonadati</taxon>
        <taxon>Dictyoglomota</taxon>
        <taxon>Dictyoglomia</taxon>
        <taxon>Dictyoglomales</taxon>
        <taxon>Dictyoglomaceae</taxon>
        <taxon>Dictyoglomus</taxon>
    </lineage>
</organism>
<dbReference type="InterPro" id="IPR036977">
    <property type="entry name" value="DNA_primase_Znf_CHC2"/>
</dbReference>
<dbReference type="InterPro" id="IPR002694">
    <property type="entry name" value="Znf_CHC2"/>
</dbReference>
<dbReference type="EMBL" id="DTGA01000036">
    <property type="protein sequence ID" value="HGB30516.1"/>
    <property type="molecule type" value="Genomic_DNA"/>
</dbReference>
<feature type="domain" description="Zinc finger CHC2-type" evidence="1">
    <location>
        <begin position="30"/>
        <end position="82"/>
    </location>
</feature>
<reference evidence="2" key="1">
    <citation type="journal article" date="2020" name="mSystems">
        <title>Genome- and Community-Level Interaction Insights into Carbon Utilization and Element Cycling Functions of Hydrothermarchaeota in Hydrothermal Sediment.</title>
        <authorList>
            <person name="Zhou Z."/>
            <person name="Liu Y."/>
            <person name="Xu W."/>
            <person name="Pan J."/>
            <person name="Luo Z.H."/>
            <person name="Li M."/>
        </authorList>
    </citation>
    <scope>NUCLEOTIDE SEQUENCE [LARGE SCALE GENOMIC DNA]</scope>
    <source>
        <strain evidence="2">SpSt-751</strain>
    </source>
</reference>
<accession>A0A7C3SNJ4</accession>
<dbReference type="Pfam" id="PF01807">
    <property type="entry name" value="Zn_ribbon_DnaG"/>
    <property type="match status" value="1"/>
</dbReference>
<dbReference type="SUPFAM" id="SSF57783">
    <property type="entry name" value="Zinc beta-ribbon"/>
    <property type="match status" value="1"/>
</dbReference>
<evidence type="ECO:0000259" key="1">
    <source>
        <dbReference type="SMART" id="SM00400"/>
    </source>
</evidence>
<dbReference type="GO" id="GO:0003899">
    <property type="term" value="F:DNA-directed RNA polymerase activity"/>
    <property type="evidence" value="ECO:0007669"/>
    <property type="project" value="InterPro"/>
</dbReference>
<evidence type="ECO:0000313" key="2">
    <source>
        <dbReference type="EMBL" id="HGB30516.1"/>
    </source>
</evidence>
<dbReference type="SMART" id="SM00400">
    <property type="entry name" value="ZnF_CHCC"/>
    <property type="match status" value="1"/>
</dbReference>